<protein>
    <submittedName>
        <fullName evidence="1">Uncharacterized protein</fullName>
    </submittedName>
</protein>
<sequence>MYGLPNHGEWGWHLWAGYCAFLFDHVRRRRLNFLYDFSNGSTPAAATGAPCIASSILIV</sequence>
<organism evidence="1 2">
    <name type="scientific">Chromobacterium violaceum</name>
    <dbReference type="NCBI Taxonomy" id="536"/>
    <lineage>
        <taxon>Bacteria</taxon>
        <taxon>Pseudomonadati</taxon>
        <taxon>Pseudomonadota</taxon>
        <taxon>Betaproteobacteria</taxon>
        <taxon>Neisseriales</taxon>
        <taxon>Chromobacteriaceae</taxon>
        <taxon>Chromobacterium</taxon>
    </lineage>
</organism>
<dbReference type="AlphaFoldDB" id="A0A3S4HJ74"/>
<dbReference type="Proteomes" id="UP000275777">
    <property type="component" value="Chromosome"/>
</dbReference>
<proteinExistence type="predicted"/>
<gene>
    <name evidence="1" type="ORF">NCTC9695_01145</name>
</gene>
<accession>A0A3S4HJ74</accession>
<dbReference type="EMBL" id="LR134182">
    <property type="protein sequence ID" value="VEB40743.1"/>
    <property type="molecule type" value="Genomic_DNA"/>
</dbReference>
<name>A0A3S4HJ74_CHRVL</name>
<evidence type="ECO:0000313" key="1">
    <source>
        <dbReference type="EMBL" id="VEB40743.1"/>
    </source>
</evidence>
<evidence type="ECO:0000313" key="2">
    <source>
        <dbReference type="Proteomes" id="UP000275777"/>
    </source>
</evidence>
<reference evidence="1 2" key="1">
    <citation type="submission" date="2018-12" db="EMBL/GenBank/DDBJ databases">
        <authorList>
            <consortium name="Pathogen Informatics"/>
        </authorList>
    </citation>
    <scope>NUCLEOTIDE SEQUENCE [LARGE SCALE GENOMIC DNA]</scope>
    <source>
        <strain evidence="1 2">NCTC9695</strain>
    </source>
</reference>